<keyword evidence="2" id="KW-0680">Restriction system</keyword>
<protein>
    <recommendedName>
        <fullName evidence="4">Type I restriction modification DNA specificity domain-containing protein</fullName>
    </recommendedName>
</protein>
<evidence type="ECO:0000256" key="2">
    <source>
        <dbReference type="ARBA" id="ARBA00022747"/>
    </source>
</evidence>
<evidence type="ECO:0000313" key="6">
    <source>
        <dbReference type="Proteomes" id="UP000018846"/>
    </source>
</evidence>
<evidence type="ECO:0000256" key="3">
    <source>
        <dbReference type="ARBA" id="ARBA00023125"/>
    </source>
</evidence>
<dbReference type="SUPFAM" id="SSF116734">
    <property type="entry name" value="DNA methylase specificity domain"/>
    <property type="match status" value="1"/>
</dbReference>
<dbReference type="InterPro" id="IPR044946">
    <property type="entry name" value="Restrct_endonuc_typeI_TRD_sf"/>
</dbReference>
<name>W1TRP9_STRAP</name>
<dbReference type="AlphaFoldDB" id="W1TRP9"/>
<dbReference type="eggNOG" id="COG0286">
    <property type="taxonomic scope" value="Bacteria"/>
</dbReference>
<evidence type="ECO:0000313" key="5">
    <source>
        <dbReference type="EMBL" id="ETI84196.1"/>
    </source>
</evidence>
<comment type="similarity">
    <text evidence="1">Belongs to the type-I restriction system S methylase family.</text>
</comment>
<gene>
    <name evidence="5" type="ORF">Q615_SPAC00131G0073</name>
</gene>
<dbReference type="GO" id="GO:0009307">
    <property type="term" value="P:DNA restriction-modification system"/>
    <property type="evidence" value="ECO:0007669"/>
    <property type="project" value="UniProtKB-KW"/>
</dbReference>
<dbReference type="Proteomes" id="UP000018846">
    <property type="component" value="Unassembled WGS sequence"/>
</dbReference>
<dbReference type="PATRIC" id="fig|1403946.3.peg.1806"/>
<dbReference type="Gene3D" id="3.90.220.20">
    <property type="entry name" value="DNA methylase specificity domains"/>
    <property type="match status" value="1"/>
</dbReference>
<dbReference type="InterPro" id="IPR000055">
    <property type="entry name" value="Restrct_endonuc_typeI_TRD"/>
</dbReference>
<comment type="caution">
    <text evidence="5">The sequence shown here is derived from an EMBL/GenBank/DDBJ whole genome shotgun (WGS) entry which is preliminary data.</text>
</comment>
<dbReference type="Pfam" id="PF01420">
    <property type="entry name" value="Methylase_S"/>
    <property type="match status" value="1"/>
</dbReference>
<accession>W1TRP9</accession>
<dbReference type="EMBL" id="AZMF01000131">
    <property type="protein sequence ID" value="ETI84196.1"/>
    <property type="molecule type" value="Genomic_DNA"/>
</dbReference>
<organism evidence="5 6">
    <name type="scientific">Streptococcus anginosus DORA_7</name>
    <dbReference type="NCBI Taxonomy" id="1403946"/>
    <lineage>
        <taxon>Bacteria</taxon>
        <taxon>Bacillati</taxon>
        <taxon>Bacillota</taxon>
        <taxon>Bacilli</taxon>
        <taxon>Lactobacillales</taxon>
        <taxon>Streptococcaceae</taxon>
        <taxon>Streptococcus</taxon>
        <taxon>Streptococcus anginosus group</taxon>
    </lineage>
</organism>
<proteinExistence type="inferred from homology"/>
<feature type="domain" description="Type I restriction modification DNA specificity" evidence="4">
    <location>
        <begin position="8"/>
        <end position="170"/>
    </location>
</feature>
<evidence type="ECO:0000256" key="1">
    <source>
        <dbReference type="ARBA" id="ARBA00010923"/>
    </source>
</evidence>
<evidence type="ECO:0000259" key="4">
    <source>
        <dbReference type="Pfam" id="PF01420"/>
    </source>
</evidence>
<sequence length="177" mass="20816">MKKIDITEWKEFEIKELFTINPTKYHRLTNKDLMQDDGENPVIVNSSFNNGIGGYTNYELTEKGNVITFSDTTTSDSIFYQPNDFVGYSHVQVVKPISNIEKWNRYSLLFFTAIFKKKASLMNYDYVNKFTRADALKLKVKLPIDINGELNWEYMESFIKRLETRERERVQAILQAI</sequence>
<reference evidence="5 6" key="1">
    <citation type="submission" date="2013-12" db="EMBL/GenBank/DDBJ databases">
        <title>A Varibaculum cambriense genome reconstructed from a premature infant gut community with otherwise low bacterial novelty that shifts toward anaerobic metabolism during the third week of life.</title>
        <authorList>
            <person name="Brown C.T."/>
            <person name="Sharon I."/>
            <person name="Thomas B.C."/>
            <person name="Castelle C.J."/>
            <person name="Morowitz M.J."/>
            <person name="Banfield J.F."/>
        </authorList>
    </citation>
    <scope>NUCLEOTIDE SEQUENCE [LARGE SCALE GENOMIC DNA]</scope>
    <source>
        <strain evidence="6">DORA_7</strain>
    </source>
</reference>
<dbReference type="GO" id="GO:0003677">
    <property type="term" value="F:DNA binding"/>
    <property type="evidence" value="ECO:0007669"/>
    <property type="project" value="UniProtKB-KW"/>
</dbReference>
<keyword evidence="3" id="KW-0238">DNA-binding</keyword>